<dbReference type="KEGG" id="samy:DB32_000617"/>
<evidence type="ECO:0000313" key="2">
    <source>
        <dbReference type="EMBL" id="AKF03468.1"/>
    </source>
</evidence>
<keyword evidence="3" id="KW-1185">Reference proteome</keyword>
<proteinExistence type="predicted"/>
<accession>A0A0F6VZB4</accession>
<dbReference type="Proteomes" id="UP000034883">
    <property type="component" value="Chromosome"/>
</dbReference>
<dbReference type="RefSeq" id="WP_053230926.1">
    <property type="nucleotide sequence ID" value="NZ_CP011125.1"/>
</dbReference>
<organism evidence="2 3">
    <name type="scientific">Sandaracinus amylolyticus</name>
    <dbReference type="NCBI Taxonomy" id="927083"/>
    <lineage>
        <taxon>Bacteria</taxon>
        <taxon>Pseudomonadati</taxon>
        <taxon>Myxococcota</taxon>
        <taxon>Polyangia</taxon>
        <taxon>Polyangiales</taxon>
        <taxon>Sandaracinaceae</taxon>
        <taxon>Sandaracinus</taxon>
    </lineage>
</organism>
<sequence length="126" mass="14141">MHDRIAELEREIESLRARLDALAEQGAPGRTSLRIHRRCPVCDHRSVLRIERIADRSQGAIEALAPLIQPGFLEQKALGQFVVYVCRQCGLAEWYVARIEEIPLDHPSVRVAEGPPKPPEGSGPFR</sequence>
<dbReference type="EMBL" id="CP011125">
    <property type="protein sequence ID" value="AKF03468.1"/>
    <property type="molecule type" value="Genomic_DNA"/>
</dbReference>
<feature type="region of interest" description="Disordered" evidence="1">
    <location>
        <begin position="107"/>
        <end position="126"/>
    </location>
</feature>
<evidence type="ECO:0000313" key="3">
    <source>
        <dbReference type="Proteomes" id="UP000034883"/>
    </source>
</evidence>
<name>A0A0F6VZB4_9BACT</name>
<dbReference type="AlphaFoldDB" id="A0A0F6VZB4"/>
<dbReference type="STRING" id="927083.DB32_000617"/>
<protein>
    <submittedName>
        <fullName evidence="2">Uncharacterized protein</fullName>
    </submittedName>
</protein>
<evidence type="ECO:0000256" key="1">
    <source>
        <dbReference type="SAM" id="MobiDB-lite"/>
    </source>
</evidence>
<gene>
    <name evidence="2" type="ORF">DB32_000617</name>
</gene>
<reference evidence="2 3" key="1">
    <citation type="submission" date="2015-03" db="EMBL/GenBank/DDBJ databases">
        <title>Genome assembly of Sandaracinus amylolyticus DSM 53668.</title>
        <authorList>
            <person name="Sharma G."/>
            <person name="Subramanian S."/>
        </authorList>
    </citation>
    <scope>NUCLEOTIDE SEQUENCE [LARGE SCALE GENOMIC DNA]</scope>
    <source>
        <strain evidence="2 3">DSM 53668</strain>
    </source>
</reference>
<feature type="compositionally biased region" description="Pro residues" evidence="1">
    <location>
        <begin position="115"/>
        <end position="126"/>
    </location>
</feature>